<evidence type="ECO:0008006" key="7">
    <source>
        <dbReference type="Google" id="ProtNLM"/>
    </source>
</evidence>
<dbReference type="STRING" id="1283841.A0A084QEW2"/>
<feature type="region of interest" description="Disordered" evidence="2">
    <location>
        <begin position="59"/>
        <end position="82"/>
    </location>
</feature>
<dbReference type="HOGENOM" id="CLU_016969_0_0_1"/>
<dbReference type="AlphaFoldDB" id="A0A084QEW2"/>
<dbReference type="OMA" id="ERIVIMS"/>
<evidence type="ECO:0000313" key="6">
    <source>
        <dbReference type="Proteomes" id="UP000028524"/>
    </source>
</evidence>
<dbReference type="Proteomes" id="UP000028524">
    <property type="component" value="Unassembled WGS sequence"/>
</dbReference>
<proteinExistence type="predicted"/>
<dbReference type="Pfam" id="PF24883">
    <property type="entry name" value="NPHP3_N"/>
    <property type="match status" value="1"/>
</dbReference>
<reference evidence="5 6" key="1">
    <citation type="journal article" date="2014" name="BMC Genomics">
        <title>Comparative genome sequencing reveals chemotype-specific gene clusters in the toxigenic black mold Stachybotrys.</title>
        <authorList>
            <person name="Semeiks J."/>
            <person name="Borek D."/>
            <person name="Otwinowski Z."/>
            <person name="Grishin N.V."/>
        </authorList>
    </citation>
    <scope>NUCLEOTIDE SEQUENCE [LARGE SCALE GENOMIC DNA]</scope>
    <source>
        <strain evidence="5 6">IBT 40285</strain>
    </source>
</reference>
<feature type="domain" description="Nephrocystin 3-like N-terminal" evidence="4">
    <location>
        <begin position="427"/>
        <end position="569"/>
    </location>
</feature>
<dbReference type="PANTHER" id="PTHR40619:SF3">
    <property type="entry name" value="FUNGAL STAND N-TERMINAL GOODBYE DOMAIN-CONTAINING PROTEIN"/>
    <property type="match status" value="1"/>
</dbReference>
<feature type="region of interest" description="Disordered" evidence="2">
    <location>
        <begin position="366"/>
        <end position="386"/>
    </location>
</feature>
<feature type="domain" description="DUF7708" evidence="3">
    <location>
        <begin position="189"/>
        <end position="301"/>
    </location>
</feature>
<evidence type="ECO:0000259" key="4">
    <source>
        <dbReference type="Pfam" id="PF24883"/>
    </source>
</evidence>
<dbReference type="EMBL" id="KL660793">
    <property type="protein sequence ID" value="KFA62497.1"/>
    <property type="molecule type" value="Genomic_DNA"/>
</dbReference>
<organism evidence="5 6">
    <name type="scientific">Stachybotrys chlorohalonatus (strain IBT 40285)</name>
    <dbReference type="NCBI Taxonomy" id="1283841"/>
    <lineage>
        <taxon>Eukaryota</taxon>
        <taxon>Fungi</taxon>
        <taxon>Dikarya</taxon>
        <taxon>Ascomycota</taxon>
        <taxon>Pezizomycotina</taxon>
        <taxon>Sordariomycetes</taxon>
        <taxon>Hypocreomycetidae</taxon>
        <taxon>Hypocreales</taxon>
        <taxon>Stachybotryaceae</taxon>
        <taxon>Stachybotrys</taxon>
    </lineage>
</organism>
<dbReference type="InParanoid" id="A0A084QEW2"/>
<dbReference type="InterPro" id="IPR056125">
    <property type="entry name" value="DUF7708"/>
</dbReference>
<keyword evidence="1" id="KW-0677">Repeat</keyword>
<protein>
    <recommendedName>
        <fullName evidence="7">Fungal STAND N-terminal Goodbye domain-containing protein</fullName>
    </recommendedName>
</protein>
<dbReference type="Pfam" id="PF24809">
    <property type="entry name" value="DUF7708"/>
    <property type="match status" value="1"/>
</dbReference>
<sequence>MFRDGPRGQASPLPSFTLQTPAVDFMENRLEQYHPAFDPRHVRYDLLQAQFVAKMPPRTDELSLQGGHPSTPVPSGVIFSSPRLPRSPSGAVNEMAFWEDIFPRAMGSLRNDAASERIRDPAWQIRHLSTWSDVQARLDTARQKYDFHYGPKHIGKFRRWVRGGLDKHAITLTQATRVIPEMDIAKPVIGAIRLVLDAYRQVSQTREELETSFEDLPEVFEKINFYVPTFPDDTNIINASSKLFRSILVAIESAIAFYTGHQAKRAGSAIMSGPEYAKTLLESLMDIDRDCKTLESQASMSFTHRVTQDNGQMMQQNAVILEENMRMQRVLGAMGQHVQMSSYGIMYVVHLFNQVLPLLNDFQMPSSRSSMTRSPSPPPSPQPIESQSFWPSQDIKYWLQIPDVDIQDLQHVSDRIEYLIHEDRGRTQQLLETRPFKNWMSRGGSAKLLVHGNFRLPYDISPLSVVCTLLTHTFRTSGQGFVGLVFFCGRHLKWHEHQGSLAMIRSLIAQLLHQYSLLAIRPDPMIDLQDLERSDVNILCHVFSALVRQLPSSVSTFCIIDGISLYETEEFEDGFDVVLMSLIAMAEHGETSGWPAFKLLLTSPQPTLEVRKAFDPDPDTLVHMQGLQQSYGGMCVVGTQERLMSDHRPNEI</sequence>
<evidence type="ECO:0000256" key="2">
    <source>
        <dbReference type="SAM" id="MobiDB-lite"/>
    </source>
</evidence>
<dbReference type="OrthoDB" id="5419927at2759"/>
<dbReference type="PANTHER" id="PTHR40619">
    <property type="entry name" value="FUNGAL STAND N-TERMINAL GOODBYE DOMAIN-CONTAINING PROTEIN"/>
    <property type="match status" value="1"/>
</dbReference>
<evidence type="ECO:0000313" key="5">
    <source>
        <dbReference type="EMBL" id="KFA62497.1"/>
    </source>
</evidence>
<dbReference type="InterPro" id="IPR056884">
    <property type="entry name" value="NPHP3-like_N"/>
</dbReference>
<name>A0A084QEW2_STAC4</name>
<gene>
    <name evidence="5" type="ORF">S40285_08938</name>
</gene>
<accession>A0A084QEW2</accession>
<keyword evidence="6" id="KW-1185">Reference proteome</keyword>
<evidence type="ECO:0000256" key="1">
    <source>
        <dbReference type="ARBA" id="ARBA00022737"/>
    </source>
</evidence>
<evidence type="ECO:0000259" key="3">
    <source>
        <dbReference type="Pfam" id="PF24809"/>
    </source>
</evidence>